<dbReference type="OMA" id="MAGSRMK"/>
<reference evidence="2 3" key="1">
    <citation type="submission" date="2016-07" db="EMBL/GenBank/DDBJ databases">
        <title>Pervasive Adenine N6-methylation of Active Genes in Fungi.</title>
        <authorList>
            <consortium name="DOE Joint Genome Institute"/>
            <person name="Mondo S.J."/>
            <person name="Dannebaum R.O."/>
            <person name="Kuo R.C."/>
            <person name="Labutti K."/>
            <person name="Haridas S."/>
            <person name="Kuo A."/>
            <person name="Salamov A."/>
            <person name="Ahrendt S.R."/>
            <person name="Lipzen A."/>
            <person name="Sullivan W."/>
            <person name="Andreopoulos W.B."/>
            <person name="Clum A."/>
            <person name="Lindquist E."/>
            <person name="Daum C."/>
            <person name="Ramamoorthy G.K."/>
            <person name="Gryganskyi A."/>
            <person name="Culley D."/>
            <person name="Magnuson J.K."/>
            <person name="James T.Y."/>
            <person name="O'Malley M.A."/>
            <person name="Stajich J.E."/>
            <person name="Spatafora J.W."/>
            <person name="Visel A."/>
            <person name="Grigoriev I.V."/>
        </authorList>
    </citation>
    <scope>NUCLEOTIDE SEQUENCE [LARGE SCALE GENOMIC DNA]</scope>
    <source>
        <strain evidence="2 3">NRRL 2496</strain>
    </source>
</reference>
<name>A0A1X2HVT0_SYNRA</name>
<dbReference type="InterPro" id="IPR050852">
    <property type="entry name" value="Queuine_tRNA-ribosyltrfase"/>
</dbReference>
<dbReference type="InParanoid" id="A0A1X2HVT0"/>
<sequence>MWCEAMASFRPDWCASPADVIAAKEQVKLKRITKAVDRTLRWLDTCLNKCKELDIPLFAPVVGFNSKEERARSAKSAAEREVQGFVLNAFELPAQDQLEFLQYSMDHLPAEKPRMAYGLSTPEKILAGIAQGIDLFDASYAYKMTERGRAIQFEFGTGKTPSEEEPQDKTLNLWDTGMAHRFEPVDSACTCYTCSTPFSKAYIHHLLNAHEMLGPLLLMIHNVHQLERFMVAVRNSIDQKRFSQDRDAFMKYYRHDKEPSGEIGHQDEVDVDCLGSPTKKKRTLLL</sequence>
<dbReference type="Proteomes" id="UP000242180">
    <property type="component" value="Unassembled WGS sequence"/>
</dbReference>
<proteinExistence type="predicted"/>
<dbReference type="PANTHER" id="PTHR46064:SF1">
    <property type="entry name" value="QUEUINE TRNA-RIBOSYLTRANSFERASE ACCESSORY SUBUNIT 2"/>
    <property type="match status" value="1"/>
</dbReference>
<dbReference type="Pfam" id="PF01702">
    <property type="entry name" value="TGT"/>
    <property type="match status" value="1"/>
</dbReference>
<organism evidence="2 3">
    <name type="scientific">Syncephalastrum racemosum</name>
    <name type="common">Filamentous fungus</name>
    <dbReference type="NCBI Taxonomy" id="13706"/>
    <lineage>
        <taxon>Eukaryota</taxon>
        <taxon>Fungi</taxon>
        <taxon>Fungi incertae sedis</taxon>
        <taxon>Mucoromycota</taxon>
        <taxon>Mucoromycotina</taxon>
        <taxon>Mucoromycetes</taxon>
        <taxon>Mucorales</taxon>
        <taxon>Syncephalastraceae</taxon>
        <taxon>Syncephalastrum</taxon>
    </lineage>
</organism>
<dbReference type="PANTHER" id="PTHR46064">
    <property type="entry name" value="QUEUINE TRNA-RIBOSYLTRANSFERASE ACCESSORY SUBUNIT 2"/>
    <property type="match status" value="1"/>
</dbReference>
<dbReference type="STRING" id="13706.A0A1X2HVT0"/>
<dbReference type="Gene3D" id="3.20.20.105">
    <property type="entry name" value="Queuine tRNA-ribosyltransferase-like"/>
    <property type="match status" value="1"/>
</dbReference>
<gene>
    <name evidence="2" type="ORF">BCR43DRAFT_529120</name>
</gene>
<dbReference type="NCBIfam" id="TIGR00449">
    <property type="entry name" value="tgt_general"/>
    <property type="match status" value="1"/>
</dbReference>
<dbReference type="OrthoDB" id="27601at2759"/>
<accession>A0A1X2HVT0</accession>
<dbReference type="GO" id="GO:0006400">
    <property type="term" value="P:tRNA modification"/>
    <property type="evidence" value="ECO:0007669"/>
    <property type="project" value="InterPro"/>
</dbReference>
<comment type="caution">
    <text evidence="2">The sequence shown here is derived from an EMBL/GenBank/DDBJ whole genome shotgun (WGS) entry which is preliminary data.</text>
</comment>
<feature type="domain" description="tRNA-guanine(15) transglycosylase-like" evidence="1">
    <location>
        <begin position="8"/>
        <end position="253"/>
    </location>
</feature>
<evidence type="ECO:0000313" key="2">
    <source>
        <dbReference type="EMBL" id="ORZ03676.1"/>
    </source>
</evidence>
<dbReference type="SUPFAM" id="SSF51713">
    <property type="entry name" value="tRNA-guanine transglycosylase"/>
    <property type="match status" value="1"/>
</dbReference>
<dbReference type="AlphaFoldDB" id="A0A1X2HVT0"/>
<dbReference type="InterPro" id="IPR002616">
    <property type="entry name" value="tRNA_ribo_trans-like"/>
</dbReference>
<dbReference type="InterPro" id="IPR036511">
    <property type="entry name" value="TGT-like_sf"/>
</dbReference>
<protein>
    <submittedName>
        <fullName evidence="2">tRNA-guanine(15) transglycosylase-like protein</fullName>
    </submittedName>
</protein>
<keyword evidence="3" id="KW-1185">Reference proteome</keyword>
<dbReference type="EMBL" id="MCGN01000001">
    <property type="protein sequence ID" value="ORZ03676.1"/>
    <property type="molecule type" value="Genomic_DNA"/>
</dbReference>
<evidence type="ECO:0000259" key="1">
    <source>
        <dbReference type="Pfam" id="PF01702"/>
    </source>
</evidence>
<evidence type="ECO:0000313" key="3">
    <source>
        <dbReference type="Proteomes" id="UP000242180"/>
    </source>
</evidence>